<dbReference type="STRING" id="742152.A0A2H3JA94"/>
<protein>
    <submittedName>
        <fullName evidence="2">Uncharacterized protein</fullName>
    </submittedName>
</protein>
<dbReference type="AlphaFoldDB" id="A0A2H3JA94"/>
<evidence type="ECO:0000256" key="1">
    <source>
        <dbReference type="SAM" id="MobiDB-lite"/>
    </source>
</evidence>
<feature type="region of interest" description="Disordered" evidence="1">
    <location>
        <begin position="127"/>
        <end position="161"/>
    </location>
</feature>
<name>A0A2H3JA94_WOLCO</name>
<gene>
    <name evidence="2" type="ORF">WOLCODRAFT_106253</name>
</gene>
<feature type="compositionally biased region" description="Polar residues" evidence="1">
    <location>
        <begin position="576"/>
        <end position="590"/>
    </location>
</feature>
<sequence length="619" mass="69475">MPSSSTAEMLSPLQLNPPTSFQVPSSPSSTNGMTSQPQTPAAVAPSPITAQAQSSSHTEQVNGRHSPKGKGKAAKVELNAEALKFLNRSSLVKDAFKRWKRKATAWAEACERSEAYTAKAKLRRERMSNSYSTGAIVDASSSQQTKRRRMSVSEPSRARRGRKWRTLDSIQPIQEEELTRCLKERFEETQQRWEPGSFLRSVREYVKSVNQEGRSLDEWRLWLSMNTENDSTAIWVERKFHVPDSGIWDSDSVFSIPAHTNSYDPTLRGSPGLIVFERTSLADIDDDIERKYRVLDDCARLRDLVENLPPLEHLRYTPSLVVINWSNSDEAETIPDFETMTAKLKESGVFEDVATLVIPSNSTAVDATFRELLSIVKLNLHDRLSQSLSWKELTDLFVSPFRVKASDWLDSCWSNQTLDWYRFGHVQQAIKDAQNQLAASILELIGSSSTIHVDQPPIDTQALPRLGPEYMQGSFLDSIVGPLLSAVERALKAHHKSTFELPRVSVESTVSRFEASLQSQTYALLALRHPGGKQTSPKRRATDDHIEEFLTASHSRKRMRSSISSEGRVALENKAPSESPSFNASIASVDSSRDIRKPKVTLAMLRSLSQDVLKAYGRR</sequence>
<feature type="region of interest" description="Disordered" evidence="1">
    <location>
        <begin position="1"/>
        <end position="74"/>
    </location>
</feature>
<evidence type="ECO:0000313" key="3">
    <source>
        <dbReference type="Proteomes" id="UP000218811"/>
    </source>
</evidence>
<dbReference type="Proteomes" id="UP000218811">
    <property type="component" value="Unassembled WGS sequence"/>
</dbReference>
<evidence type="ECO:0000313" key="2">
    <source>
        <dbReference type="EMBL" id="PCH34598.1"/>
    </source>
</evidence>
<feature type="region of interest" description="Disordered" evidence="1">
    <location>
        <begin position="553"/>
        <end position="591"/>
    </location>
</feature>
<proteinExistence type="predicted"/>
<organism evidence="2 3">
    <name type="scientific">Wolfiporia cocos (strain MD-104)</name>
    <name type="common">Brown rot fungus</name>
    <dbReference type="NCBI Taxonomy" id="742152"/>
    <lineage>
        <taxon>Eukaryota</taxon>
        <taxon>Fungi</taxon>
        <taxon>Dikarya</taxon>
        <taxon>Basidiomycota</taxon>
        <taxon>Agaricomycotina</taxon>
        <taxon>Agaricomycetes</taxon>
        <taxon>Polyporales</taxon>
        <taxon>Phaeolaceae</taxon>
        <taxon>Wolfiporia</taxon>
    </lineage>
</organism>
<dbReference type="OrthoDB" id="264795at2759"/>
<feature type="compositionally biased region" description="Polar residues" evidence="1">
    <location>
        <begin position="128"/>
        <end position="144"/>
    </location>
</feature>
<feature type="compositionally biased region" description="Polar residues" evidence="1">
    <location>
        <begin position="48"/>
        <end position="63"/>
    </location>
</feature>
<dbReference type="EMBL" id="KB467832">
    <property type="protein sequence ID" value="PCH34598.1"/>
    <property type="molecule type" value="Genomic_DNA"/>
</dbReference>
<feature type="compositionally biased region" description="Polar residues" evidence="1">
    <location>
        <begin position="1"/>
        <end position="39"/>
    </location>
</feature>
<accession>A0A2H3JA94</accession>
<keyword evidence="3" id="KW-1185">Reference proteome</keyword>
<reference evidence="2 3" key="1">
    <citation type="journal article" date="2012" name="Science">
        <title>The Paleozoic origin of enzymatic lignin decomposition reconstructed from 31 fungal genomes.</title>
        <authorList>
            <person name="Floudas D."/>
            <person name="Binder M."/>
            <person name="Riley R."/>
            <person name="Barry K."/>
            <person name="Blanchette R.A."/>
            <person name="Henrissat B."/>
            <person name="Martinez A.T."/>
            <person name="Otillar R."/>
            <person name="Spatafora J.W."/>
            <person name="Yadav J.S."/>
            <person name="Aerts A."/>
            <person name="Benoit I."/>
            <person name="Boyd A."/>
            <person name="Carlson A."/>
            <person name="Copeland A."/>
            <person name="Coutinho P.M."/>
            <person name="de Vries R.P."/>
            <person name="Ferreira P."/>
            <person name="Findley K."/>
            <person name="Foster B."/>
            <person name="Gaskell J."/>
            <person name="Glotzer D."/>
            <person name="Gorecki P."/>
            <person name="Heitman J."/>
            <person name="Hesse C."/>
            <person name="Hori C."/>
            <person name="Igarashi K."/>
            <person name="Jurgens J.A."/>
            <person name="Kallen N."/>
            <person name="Kersten P."/>
            <person name="Kohler A."/>
            <person name="Kuees U."/>
            <person name="Kumar T.K.A."/>
            <person name="Kuo A."/>
            <person name="LaButti K."/>
            <person name="Larrondo L.F."/>
            <person name="Lindquist E."/>
            <person name="Ling A."/>
            <person name="Lombard V."/>
            <person name="Lucas S."/>
            <person name="Lundell T."/>
            <person name="Martin R."/>
            <person name="McLaughlin D.J."/>
            <person name="Morgenstern I."/>
            <person name="Morin E."/>
            <person name="Murat C."/>
            <person name="Nagy L.G."/>
            <person name="Nolan M."/>
            <person name="Ohm R.A."/>
            <person name="Patyshakuliyeva A."/>
            <person name="Rokas A."/>
            <person name="Ruiz-Duenas F.J."/>
            <person name="Sabat G."/>
            <person name="Salamov A."/>
            <person name="Samejima M."/>
            <person name="Schmutz J."/>
            <person name="Slot J.C."/>
            <person name="St John F."/>
            <person name="Stenlid J."/>
            <person name="Sun H."/>
            <person name="Sun S."/>
            <person name="Syed K."/>
            <person name="Tsang A."/>
            <person name="Wiebenga A."/>
            <person name="Young D."/>
            <person name="Pisabarro A."/>
            <person name="Eastwood D.C."/>
            <person name="Martin F."/>
            <person name="Cullen D."/>
            <person name="Grigoriev I.V."/>
            <person name="Hibbett D.S."/>
        </authorList>
    </citation>
    <scope>NUCLEOTIDE SEQUENCE [LARGE SCALE GENOMIC DNA]</scope>
    <source>
        <strain evidence="2 3">MD-104</strain>
    </source>
</reference>